<dbReference type="InterPro" id="IPR011032">
    <property type="entry name" value="GroES-like_sf"/>
</dbReference>
<evidence type="ECO:0000256" key="1">
    <source>
        <dbReference type="ARBA" id="ARBA00004173"/>
    </source>
</evidence>
<dbReference type="InterPro" id="IPR036291">
    <property type="entry name" value="NAD(P)-bd_dom_sf"/>
</dbReference>
<keyword evidence="3" id="KW-0809">Transit peptide</keyword>
<sequence length="410" mass="43196">MARVGLLQRGGLLGGTRLPGLNQASLTASLHQGSQLGQTCSSEAEKVEAAPNLRMHAWQTFGYDGVEGLLMERVRVPPVLRPGDLLVKIHAASVNPIDTAIIGGYGRNVLNMMRMVGQLERGAATSTPTEFPLTVGRDFAGEVVSVGHGVQDIGVGDKVLGVVSPQAQGTHAEYAITSASNVCLMPDSVTPVEAASVPYAGLTAWSAVVVSGLVTPASAPRTRVLVLGASGGVGTHLCQLLTAWGAQVVGVCSSDALGLVTSLGVDALDYTDPTTKDVLRADGRFDLVINAAGADDLDYLDALRPWMGSSFVTLSPPLLRNIDSEGVALGLLKSVKEVVCHNTSSLSEGRAYKWAFYMPNPWALKQITKMLSVYKIRPVIDKVFPFTEAPAAYQHVLEGHARGKTVISMS</sequence>
<evidence type="ECO:0000313" key="7">
    <source>
        <dbReference type="EMBL" id="JAI67404.1"/>
    </source>
</evidence>
<evidence type="ECO:0000256" key="3">
    <source>
        <dbReference type="ARBA" id="ARBA00022946"/>
    </source>
</evidence>
<dbReference type="InterPro" id="IPR020843">
    <property type="entry name" value="ER"/>
</dbReference>
<feature type="domain" description="Enoyl reductase (ER)" evidence="6">
    <location>
        <begin position="65"/>
        <end position="407"/>
    </location>
</feature>
<dbReference type="Pfam" id="PF08240">
    <property type="entry name" value="ADH_N"/>
    <property type="match status" value="1"/>
</dbReference>
<comment type="subcellular location">
    <subcellularLocation>
        <location evidence="1">Mitochondrion</location>
    </subcellularLocation>
</comment>
<evidence type="ECO:0000256" key="5">
    <source>
        <dbReference type="ARBA" id="ARBA00023128"/>
    </source>
</evidence>
<accession>A0A0P4WJZ1</accession>
<dbReference type="Gene3D" id="3.40.50.720">
    <property type="entry name" value="NAD(P)-binding Rossmann-like Domain"/>
    <property type="match status" value="1"/>
</dbReference>
<protein>
    <recommendedName>
        <fullName evidence="6">Enoyl reductase (ER) domain-containing protein</fullName>
    </recommendedName>
</protein>
<dbReference type="Pfam" id="PF13602">
    <property type="entry name" value="ADH_zinc_N_2"/>
    <property type="match status" value="1"/>
</dbReference>
<reference evidence="7" key="1">
    <citation type="submission" date="2015-09" db="EMBL/GenBank/DDBJ databases">
        <title>Scylla olivacea transcriptome.</title>
        <authorList>
            <person name="Ikhwanuddin M."/>
        </authorList>
    </citation>
    <scope>NUCLEOTIDE SEQUENCE</scope>
</reference>
<dbReference type="PANTHER" id="PTHR11695:SF294">
    <property type="entry name" value="RETICULON-4-INTERACTING PROTEIN 1, MITOCHONDRIAL"/>
    <property type="match status" value="1"/>
</dbReference>
<dbReference type="EMBL" id="GDRN01035403">
    <property type="protein sequence ID" value="JAI67405.1"/>
    <property type="molecule type" value="Transcribed_RNA"/>
</dbReference>
<dbReference type="AlphaFoldDB" id="A0A0P4WJZ1"/>
<dbReference type="EMBL" id="GDRN01035404">
    <property type="protein sequence ID" value="JAI67404.1"/>
    <property type="molecule type" value="Transcribed_RNA"/>
</dbReference>
<dbReference type="SUPFAM" id="SSF51735">
    <property type="entry name" value="NAD(P)-binding Rossmann-fold domains"/>
    <property type="match status" value="1"/>
</dbReference>
<dbReference type="Gene3D" id="3.90.180.10">
    <property type="entry name" value="Medium-chain alcohol dehydrogenases, catalytic domain"/>
    <property type="match status" value="1"/>
</dbReference>
<comment type="similarity">
    <text evidence="2">Belongs to the zinc-containing alcohol dehydrogenase family. Quinone oxidoreductase subfamily.</text>
</comment>
<evidence type="ECO:0000256" key="2">
    <source>
        <dbReference type="ARBA" id="ARBA00010371"/>
    </source>
</evidence>
<organism evidence="7">
    <name type="scientific">Scylla olivacea</name>
    <name type="common">Orange mud crab</name>
    <name type="synonym">Cancer olivacea</name>
    <dbReference type="NCBI Taxonomy" id="85551"/>
    <lineage>
        <taxon>Eukaryota</taxon>
        <taxon>Metazoa</taxon>
        <taxon>Ecdysozoa</taxon>
        <taxon>Arthropoda</taxon>
        <taxon>Crustacea</taxon>
        <taxon>Multicrustacea</taxon>
        <taxon>Malacostraca</taxon>
        <taxon>Eumalacostraca</taxon>
        <taxon>Eucarida</taxon>
        <taxon>Decapoda</taxon>
        <taxon>Pleocyemata</taxon>
        <taxon>Brachyura</taxon>
        <taxon>Eubrachyura</taxon>
        <taxon>Portunoidea</taxon>
        <taxon>Portunidae</taxon>
        <taxon>Portuninae</taxon>
        <taxon>Scylla</taxon>
    </lineage>
</organism>
<dbReference type="PANTHER" id="PTHR11695">
    <property type="entry name" value="ALCOHOL DEHYDROGENASE RELATED"/>
    <property type="match status" value="1"/>
</dbReference>
<dbReference type="CDD" id="cd08248">
    <property type="entry name" value="RTN4I1"/>
    <property type="match status" value="1"/>
</dbReference>
<dbReference type="SUPFAM" id="SSF50129">
    <property type="entry name" value="GroES-like"/>
    <property type="match status" value="1"/>
</dbReference>
<dbReference type="InterPro" id="IPR013154">
    <property type="entry name" value="ADH-like_N"/>
</dbReference>
<dbReference type="SMART" id="SM00829">
    <property type="entry name" value="PKS_ER"/>
    <property type="match status" value="1"/>
</dbReference>
<evidence type="ECO:0000259" key="6">
    <source>
        <dbReference type="SMART" id="SM00829"/>
    </source>
</evidence>
<keyword evidence="5" id="KW-0496">Mitochondrion</keyword>
<dbReference type="GO" id="GO:0005739">
    <property type="term" value="C:mitochondrion"/>
    <property type="evidence" value="ECO:0007669"/>
    <property type="project" value="UniProtKB-SubCell"/>
</dbReference>
<dbReference type="InterPro" id="IPR050700">
    <property type="entry name" value="YIM1/Zinc_Alcohol_DH_Fams"/>
</dbReference>
<dbReference type="FunFam" id="3.40.50.720:FF:000147">
    <property type="entry name" value="Reticulon-4-interacting protein 1 homolog, mitochondrial"/>
    <property type="match status" value="1"/>
</dbReference>
<proteinExistence type="inferred from homology"/>
<keyword evidence="4" id="KW-0560">Oxidoreductase</keyword>
<dbReference type="GO" id="GO:0016491">
    <property type="term" value="F:oxidoreductase activity"/>
    <property type="evidence" value="ECO:0007669"/>
    <property type="project" value="UniProtKB-KW"/>
</dbReference>
<name>A0A0P4WJZ1_SCYOL</name>
<dbReference type="InterPro" id="IPR037397">
    <property type="entry name" value="RTN4IP1"/>
</dbReference>
<evidence type="ECO:0000256" key="4">
    <source>
        <dbReference type="ARBA" id="ARBA00023002"/>
    </source>
</evidence>